<gene>
    <name evidence="6" type="ORF">CTZ28_13630</name>
</gene>
<dbReference type="InterPro" id="IPR050109">
    <property type="entry name" value="HTH-type_TetR-like_transc_reg"/>
</dbReference>
<dbReference type="InterPro" id="IPR041347">
    <property type="entry name" value="MftR_C"/>
</dbReference>
<dbReference type="RefSeq" id="WP_121889639.1">
    <property type="nucleotide sequence ID" value="NZ_PENI01000007.1"/>
</dbReference>
<dbReference type="InterPro" id="IPR001647">
    <property type="entry name" value="HTH_TetR"/>
</dbReference>
<dbReference type="PROSITE" id="PS50977">
    <property type="entry name" value="HTH_TETR_2"/>
    <property type="match status" value="1"/>
</dbReference>
<organism evidence="6 7">
    <name type="scientific">Streptomyces shenzhenensis</name>
    <dbReference type="NCBI Taxonomy" id="943815"/>
    <lineage>
        <taxon>Bacteria</taxon>
        <taxon>Bacillati</taxon>
        <taxon>Actinomycetota</taxon>
        <taxon>Actinomycetes</taxon>
        <taxon>Kitasatosporales</taxon>
        <taxon>Streptomycetaceae</taxon>
        <taxon>Streptomyces</taxon>
    </lineage>
</organism>
<dbReference type="GO" id="GO:0003700">
    <property type="term" value="F:DNA-binding transcription factor activity"/>
    <property type="evidence" value="ECO:0007669"/>
    <property type="project" value="TreeGrafter"/>
</dbReference>
<keyword evidence="2 4" id="KW-0238">DNA-binding</keyword>
<evidence type="ECO:0000256" key="3">
    <source>
        <dbReference type="ARBA" id="ARBA00023163"/>
    </source>
</evidence>
<proteinExistence type="predicted"/>
<evidence type="ECO:0000256" key="2">
    <source>
        <dbReference type="ARBA" id="ARBA00023125"/>
    </source>
</evidence>
<evidence type="ECO:0000259" key="5">
    <source>
        <dbReference type="PROSITE" id="PS50977"/>
    </source>
</evidence>
<dbReference type="AlphaFoldDB" id="A0A3M0IG72"/>
<dbReference type="Gene3D" id="1.10.357.10">
    <property type="entry name" value="Tetracycline Repressor, domain 2"/>
    <property type="match status" value="1"/>
</dbReference>
<dbReference type="Pfam" id="PF00440">
    <property type="entry name" value="TetR_N"/>
    <property type="match status" value="1"/>
</dbReference>
<dbReference type="PANTHER" id="PTHR30055">
    <property type="entry name" value="HTH-TYPE TRANSCRIPTIONAL REGULATOR RUTR"/>
    <property type="match status" value="1"/>
</dbReference>
<evidence type="ECO:0000256" key="1">
    <source>
        <dbReference type="ARBA" id="ARBA00023015"/>
    </source>
</evidence>
<feature type="DNA-binding region" description="H-T-H motif" evidence="4">
    <location>
        <begin position="39"/>
        <end position="58"/>
    </location>
</feature>
<dbReference type="InterPro" id="IPR009057">
    <property type="entry name" value="Homeodomain-like_sf"/>
</dbReference>
<evidence type="ECO:0000313" key="7">
    <source>
        <dbReference type="Proteomes" id="UP000270471"/>
    </source>
</evidence>
<evidence type="ECO:0000256" key="4">
    <source>
        <dbReference type="PROSITE-ProRule" id="PRU00335"/>
    </source>
</evidence>
<keyword evidence="7" id="KW-1185">Reference proteome</keyword>
<dbReference type="SUPFAM" id="SSF46689">
    <property type="entry name" value="Homeodomain-like"/>
    <property type="match status" value="1"/>
</dbReference>
<sequence length="210" mass="23418">MEKRERPVGLREQKKRATRHALFEAAIRLAAEHGAQQVTVEAISERAGVSPRTFFNYFKCREDAFVMSDPEVGERIRQAVREAPAERSGLDVLREVIAEQIAGLELDRELWSLVAVVLSRSPELTSRLLSLQAEEERALAEAFTVRLRAQGETGPRAELYAGLLASLSAAATRVAMTHWYEHDGGATFLDVFHQVFDQLAAGFVRPVDES</sequence>
<protein>
    <submittedName>
        <fullName evidence="6">TetR family transcriptional regulator</fullName>
    </submittedName>
</protein>
<reference evidence="6 7" key="1">
    <citation type="submission" date="2017-11" db="EMBL/GenBank/DDBJ databases">
        <title>Draft genome of actinobacteria isolated from guarana (Paullinia cupana (Mart.) Ducke.</title>
        <authorList>
            <person name="Siqueira K.A."/>
            <person name="Liotti R.G."/>
            <person name="Mendes T.A.O."/>
            <person name="Soares M.A."/>
        </authorList>
    </citation>
    <scope>NUCLEOTIDE SEQUENCE [LARGE SCALE GENOMIC DNA]</scope>
    <source>
        <strain evidence="6 7">193</strain>
    </source>
</reference>
<evidence type="ECO:0000313" key="6">
    <source>
        <dbReference type="EMBL" id="RMB85199.1"/>
    </source>
</evidence>
<name>A0A3M0IG72_9ACTN</name>
<dbReference type="Gene3D" id="1.10.10.60">
    <property type="entry name" value="Homeodomain-like"/>
    <property type="match status" value="1"/>
</dbReference>
<dbReference type="Proteomes" id="UP000270471">
    <property type="component" value="Unassembled WGS sequence"/>
</dbReference>
<dbReference type="Pfam" id="PF17754">
    <property type="entry name" value="TetR_C_14"/>
    <property type="match status" value="1"/>
</dbReference>
<keyword evidence="1" id="KW-0805">Transcription regulation</keyword>
<comment type="caution">
    <text evidence="6">The sequence shown here is derived from an EMBL/GenBank/DDBJ whole genome shotgun (WGS) entry which is preliminary data.</text>
</comment>
<feature type="domain" description="HTH tetR-type" evidence="5">
    <location>
        <begin position="16"/>
        <end position="76"/>
    </location>
</feature>
<dbReference type="EMBL" id="PENI01000007">
    <property type="protein sequence ID" value="RMB85199.1"/>
    <property type="molecule type" value="Genomic_DNA"/>
</dbReference>
<dbReference type="GO" id="GO:0000976">
    <property type="term" value="F:transcription cis-regulatory region binding"/>
    <property type="evidence" value="ECO:0007669"/>
    <property type="project" value="TreeGrafter"/>
</dbReference>
<keyword evidence="3" id="KW-0804">Transcription</keyword>
<accession>A0A3M0IG72</accession>
<dbReference type="OrthoDB" id="8688418at2"/>
<dbReference type="PANTHER" id="PTHR30055:SF238">
    <property type="entry name" value="MYCOFACTOCIN BIOSYNTHESIS TRANSCRIPTIONAL REGULATOR MFTR-RELATED"/>
    <property type="match status" value="1"/>
</dbReference>